<keyword evidence="3" id="KW-1185">Reference proteome</keyword>
<reference evidence="2 3" key="1">
    <citation type="submission" date="2024-08" db="EMBL/GenBank/DDBJ databases">
        <authorList>
            <person name="Cucini C."/>
            <person name="Frati F."/>
        </authorList>
    </citation>
    <scope>NUCLEOTIDE SEQUENCE [LARGE SCALE GENOMIC DNA]</scope>
</reference>
<accession>A0ABP1QS78</accession>
<feature type="region of interest" description="Disordered" evidence="1">
    <location>
        <begin position="1"/>
        <end position="42"/>
    </location>
</feature>
<protein>
    <submittedName>
        <fullName evidence="2">Uncharacterized protein</fullName>
    </submittedName>
</protein>
<evidence type="ECO:0000313" key="2">
    <source>
        <dbReference type="EMBL" id="CAL8111005.1"/>
    </source>
</evidence>
<gene>
    <name evidence="2" type="ORF">ODALV1_LOCUS14636</name>
</gene>
<evidence type="ECO:0000256" key="1">
    <source>
        <dbReference type="SAM" id="MobiDB-lite"/>
    </source>
</evidence>
<comment type="caution">
    <text evidence="2">The sequence shown here is derived from an EMBL/GenBank/DDBJ whole genome shotgun (WGS) entry which is preliminary data.</text>
</comment>
<evidence type="ECO:0000313" key="3">
    <source>
        <dbReference type="Proteomes" id="UP001642540"/>
    </source>
</evidence>
<feature type="compositionally biased region" description="Acidic residues" evidence="1">
    <location>
        <begin position="16"/>
        <end position="25"/>
    </location>
</feature>
<name>A0ABP1QS78_9HEXA</name>
<organism evidence="2 3">
    <name type="scientific">Orchesella dallaii</name>
    <dbReference type="NCBI Taxonomy" id="48710"/>
    <lineage>
        <taxon>Eukaryota</taxon>
        <taxon>Metazoa</taxon>
        <taxon>Ecdysozoa</taxon>
        <taxon>Arthropoda</taxon>
        <taxon>Hexapoda</taxon>
        <taxon>Collembola</taxon>
        <taxon>Entomobryomorpha</taxon>
        <taxon>Entomobryoidea</taxon>
        <taxon>Orchesellidae</taxon>
        <taxon>Orchesellinae</taxon>
        <taxon>Orchesella</taxon>
    </lineage>
</organism>
<dbReference type="Proteomes" id="UP001642540">
    <property type="component" value="Unassembled WGS sequence"/>
</dbReference>
<dbReference type="EMBL" id="CAXLJM020000046">
    <property type="protein sequence ID" value="CAL8111005.1"/>
    <property type="molecule type" value="Genomic_DNA"/>
</dbReference>
<proteinExistence type="predicted"/>
<sequence length="171" mass="19774">MSEPSGNSRKRSKTEDEMELDNTDNEGDKSRDMRTEKLGNEDKVIGNLTERIVNLEEKGQLETENTRLHQQSNNLNLIIGGIEEVKDETAGILLYKNATGLKKLKQDVKIDAHFRLGKTMGNKNRPVKVRFETMRDRNYVWEDRRTVNPTVRANRYLLIQEGKKAKEKNTD</sequence>
<feature type="compositionally biased region" description="Basic and acidic residues" evidence="1">
    <location>
        <begin position="26"/>
        <end position="42"/>
    </location>
</feature>